<dbReference type="Proteomes" id="UP000437824">
    <property type="component" value="Unassembled WGS sequence"/>
</dbReference>
<dbReference type="NCBIfam" id="TIGR00180">
    <property type="entry name" value="parB_part"/>
    <property type="match status" value="1"/>
</dbReference>
<name>A0A844GMH5_9FIRM</name>
<dbReference type="Gene3D" id="3.90.1530.10">
    <property type="entry name" value="Conserved hypothetical protein from pyrococcus furiosus pfu- 392566-001, ParB domain"/>
    <property type="match status" value="1"/>
</dbReference>
<feature type="domain" description="ParB-like N-terminal" evidence="2">
    <location>
        <begin position="19"/>
        <end position="108"/>
    </location>
</feature>
<dbReference type="GO" id="GO:0005694">
    <property type="term" value="C:chromosome"/>
    <property type="evidence" value="ECO:0007669"/>
    <property type="project" value="TreeGrafter"/>
</dbReference>
<dbReference type="AlphaFoldDB" id="A0A844GMH5"/>
<evidence type="ECO:0000256" key="1">
    <source>
        <dbReference type="ARBA" id="ARBA00006295"/>
    </source>
</evidence>
<dbReference type="GO" id="GO:0003677">
    <property type="term" value="F:DNA binding"/>
    <property type="evidence" value="ECO:0007669"/>
    <property type="project" value="InterPro"/>
</dbReference>
<evidence type="ECO:0000313" key="4">
    <source>
        <dbReference type="Proteomes" id="UP000437824"/>
    </source>
</evidence>
<comment type="caution">
    <text evidence="3">The sequence shown here is derived from an EMBL/GenBank/DDBJ whole genome shotgun (WGS) entry which is preliminary data.</text>
</comment>
<reference evidence="3 4" key="1">
    <citation type="submission" date="2019-11" db="EMBL/GenBank/DDBJ databases">
        <title>Draft genome sequence of Blautia luti DSM 14534T, isolated from human stool.</title>
        <authorList>
            <person name="Ortiz R."/>
            <person name="Melis-Arcos F."/>
            <person name="Covarrubias P."/>
            <person name="Cardenas J.P."/>
            <person name="Perez-Donoso J."/>
            <person name="Almonacid D."/>
        </authorList>
    </citation>
    <scope>NUCLEOTIDE SEQUENCE [LARGE SCALE GENOMIC DNA]</scope>
    <source>
        <strain evidence="3 4">DSM 14534</strain>
    </source>
</reference>
<dbReference type="SMART" id="SM00470">
    <property type="entry name" value="ParB"/>
    <property type="match status" value="1"/>
</dbReference>
<dbReference type="Pfam" id="PF02195">
    <property type="entry name" value="ParB_N"/>
    <property type="match status" value="1"/>
</dbReference>
<dbReference type="CDD" id="cd16407">
    <property type="entry name" value="ParB_N_like"/>
    <property type="match status" value="1"/>
</dbReference>
<dbReference type="EMBL" id="WMBC01000004">
    <property type="protein sequence ID" value="MTD61005.1"/>
    <property type="molecule type" value="Genomic_DNA"/>
</dbReference>
<dbReference type="InterPro" id="IPR004437">
    <property type="entry name" value="ParB/RepB/Spo0J"/>
</dbReference>
<dbReference type="RefSeq" id="WP_154780135.1">
    <property type="nucleotide sequence ID" value="NZ_WMBC01000004.1"/>
</dbReference>
<protein>
    <submittedName>
        <fullName evidence="3">ParB/RepB/Spo0J family partition protein</fullName>
    </submittedName>
</protein>
<dbReference type="InterPro" id="IPR050336">
    <property type="entry name" value="Chromosome_partition/occlusion"/>
</dbReference>
<evidence type="ECO:0000259" key="2">
    <source>
        <dbReference type="SMART" id="SM00470"/>
    </source>
</evidence>
<proteinExistence type="inferred from homology"/>
<organism evidence="3 4">
    <name type="scientific">Blautia luti DSM 14534 = JCM 17040</name>
    <dbReference type="NCBI Taxonomy" id="649762"/>
    <lineage>
        <taxon>Bacteria</taxon>
        <taxon>Bacillati</taxon>
        <taxon>Bacillota</taxon>
        <taxon>Clostridia</taxon>
        <taxon>Lachnospirales</taxon>
        <taxon>Lachnospiraceae</taxon>
        <taxon>Blautia</taxon>
    </lineage>
</organism>
<dbReference type="InterPro" id="IPR036086">
    <property type="entry name" value="ParB/Sulfiredoxin_sf"/>
</dbReference>
<dbReference type="GO" id="GO:0007059">
    <property type="term" value="P:chromosome segregation"/>
    <property type="evidence" value="ECO:0007669"/>
    <property type="project" value="TreeGrafter"/>
</dbReference>
<sequence>MDTVDTRSASVPENGEKIIEIQLERLRTFKNPPFKIWMDQEMIRLSASVEKYGIINPLIVRPIPDGVYEIISGHRRKHAAEKLGYRKVPVIIRVLSEDDSILSMVDSVRP</sequence>
<evidence type="ECO:0000313" key="3">
    <source>
        <dbReference type="EMBL" id="MTD61005.1"/>
    </source>
</evidence>
<dbReference type="SUPFAM" id="SSF110849">
    <property type="entry name" value="ParB/Sulfiredoxin"/>
    <property type="match status" value="1"/>
</dbReference>
<accession>A0A844GMH5</accession>
<dbReference type="PANTHER" id="PTHR33375:SF1">
    <property type="entry name" value="CHROMOSOME-PARTITIONING PROTEIN PARB-RELATED"/>
    <property type="match status" value="1"/>
</dbReference>
<dbReference type="InterPro" id="IPR003115">
    <property type="entry name" value="ParB_N"/>
</dbReference>
<gene>
    <name evidence="3" type="ORF">GKZ57_06910</name>
</gene>
<comment type="similarity">
    <text evidence="1">Belongs to the ParB family.</text>
</comment>
<dbReference type="PANTHER" id="PTHR33375">
    <property type="entry name" value="CHROMOSOME-PARTITIONING PROTEIN PARB-RELATED"/>
    <property type="match status" value="1"/>
</dbReference>